<feature type="region of interest" description="Disordered" evidence="1">
    <location>
        <begin position="133"/>
        <end position="152"/>
    </location>
</feature>
<evidence type="ECO:0000256" key="1">
    <source>
        <dbReference type="SAM" id="MobiDB-lite"/>
    </source>
</evidence>
<dbReference type="Proteomes" id="UP001331561">
    <property type="component" value="Unassembled WGS sequence"/>
</dbReference>
<gene>
    <name evidence="2" type="ORF">VVD49_01700</name>
</gene>
<organism evidence="2 3">
    <name type="scientific">Uliginosibacterium silvisoli</name>
    <dbReference type="NCBI Taxonomy" id="3114758"/>
    <lineage>
        <taxon>Bacteria</taxon>
        <taxon>Pseudomonadati</taxon>
        <taxon>Pseudomonadota</taxon>
        <taxon>Betaproteobacteria</taxon>
        <taxon>Rhodocyclales</taxon>
        <taxon>Zoogloeaceae</taxon>
        <taxon>Uliginosibacterium</taxon>
    </lineage>
</organism>
<evidence type="ECO:0000313" key="3">
    <source>
        <dbReference type="Proteomes" id="UP001331561"/>
    </source>
</evidence>
<accession>A0ABU6JYJ9</accession>
<evidence type="ECO:0000313" key="2">
    <source>
        <dbReference type="EMBL" id="MEC5384415.1"/>
    </source>
</evidence>
<name>A0ABU6JYJ9_9RHOO</name>
<protein>
    <submittedName>
        <fullName evidence="2">Uncharacterized protein</fullName>
    </submittedName>
</protein>
<keyword evidence="3" id="KW-1185">Reference proteome</keyword>
<sequence>MIFGMNGQDASLLRQLEAAESQLTQRQRQLHEDIQAVDASVRERLTSPDVLLWGAGSGFILGELTRKRRPEPAERQQHAARQALEEEVESPGILQLLLHYLAIARPIISSVHALLGPYIQGLQIDAAARAQQAAMEAANGPPEPARATQQTA</sequence>
<comment type="caution">
    <text evidence="2">The sequence shown here is derived from an EMBL/GenBank/DDBJ whole genome shotgun (WGS) entry which is preliminary data.</text>
</comment>
<reference evidence="2 3" key="1">
    <citation type="submission" date="2024-01" db="EMBL/GenBank/DDBJ databases">
        <title>Uliginosibacterium soil sp. nov.</title>
        <authorList>
            <person name="Lv Y."/>
        </authorList>
    </citation>
    <scope>NUCLEOTIDE SEQUENCE [LARGE SCALE GENOMIC DNA]</scope>
    <source>
        <strain evidence="2 3">H3</strain>
    </source>
</reference>
<proteinExistence type="predicted"/>
<dbReference type="EMBL" id="JAYXHS010000001">
    <property type="protein sequence ID" value="MEC5384415.1"/>
    <property type="molecule type" value="Genomic_DNA"/>
</dbReference>
<dbReference type="RefSeq" id="WP_327597394.1">
    <property type="nucleotide sequence ID" value="NZ_JAYXHS010000001.1"/>
</dbReference>